<dbReference type="InterPro" id="IPR021104">
    <property type="entry name" value="KfrA_DNA-bd_N"/>
</dbReference>
<dbReference type="RefSeq" id="WP_190825013.1">
    <property type="nucleotide sequence ID" value="NZ_CAWPPI010000008.1"/>
</dbReference>
<accession>A0A8J7C3Z6</accession>
<proteinExistence type="predicted"/>
<sequence>MSEEKSLREKVFEACHNIQAENKKITRDVVRERTGGSNRDVSKYIAEWKAECEKSALAVAGTTQISQQSEESAAIVDDSAPSSTLNIGAESYSNTAQNDLAVVGRLTAERAASILSGEKELLSFFLENPDKLPEDLRQKVERSQNKLNHLVETRKEQHDPDFFAQNLIAQFQ</sequence>
<evidence type="ECO:0000313" key="2">
    <source>
        <dbReference type="EMBL" id="MBD2770714.1"/>
    </source>
</evidence>
<keyword evidence="3" id="KW-1185">Reference proteome</keyword>
<protein>
    <submittedName>
        <fullName evidence="2">DNA-binding protein</fullName>
    </submittedName>
</protein>
<evidence type="ECO:0000259" key="1">
    <source>
        <dbReference type="Pfam" id="PF11740"/>
    </source>
</evidence>
<dbReference type="GO" id="GO:0003677">
    <property type="term" value="F:DNA binding"/>
    <property type="evidence" value="ECO:0007669"/>
    <property type="project" value="UniProtKB-KW"/>
</dbReference>
<name>A0A8J7C3Z6_9CYAN</name>
<keyword evidence="2" id="KW-0238">DNA-binding</keyword>
<dbReference type="Proteomes" id="UP000629098">
    <property type="component" value="Unassembled WGS sequence"/>
</dbReference>
<evidence type="ECO:0000313" key="3">
    <source>
        <dbReference type="Proteomes" id="UP000629098"/>
    </source>
</evidence>
<dbReference type="EMBL" id="JACXAE010000008">
    <property type="protein sequence ID" value="MBD2770714.1"/>
    <property type="molecule type" value="Genomic_DNA"/>
</dbReference>
<feature type="domain" description="KfrA N-terminal DNA-binding" evidence="1">
    <location>
        <begin position="8"/>
        <end position="64"/>
    </location>
</feature>
<gene>
    <name evidence="2" type="ORF">ICL16_00890</name>
</gene>
<dbReference type="Pfam" id="PF11740">
    <property type="entry name" value="KfrA_N"/>
    <property type="match status" value="1"/>
</dbReference>
<comment type="caution">
    <text evidence="2">The sequence shown here is derived from an EMBL/GenBank/DDBJ whole genome shotgun (WGS) entry which is preliminary data.</text>
</comment>
<reference evidence="2" key="1">
    <citation type="submission" date="2020-09" db="EMBL/GenBank/DDBJ databases">
        <title>Iningainema tapete sp. nov. (Scytonemataceae, Cyanobacteria) from greenhouses in central Florida (USA) produces two types of nodularin with biosynthetic potential for microcystin-LR and anabaenopeptins.</title>
        <authorList>
            <person name="Berthold D.E."/>
            <person name="Lefler F.W."/>
            <person name="Huang I.-S."/>
            <person name="Abdulla H."/>
            <person name="Zimba P.V."/>
            <person name="Laughinghouse H.D. IV."/>
        </authorList>
    </citation>
    <scope>NUCLEOTIDE SEQUENCE</scope>
    <source>
        <strain evidence="2">BLCCT55</strain>
    </source>
</reference>
<dbReference type="AlphaFoldDB" id="A0A8J7C3Z6"/>
<organism evidence="2 3">
    <name type="scientific">Iningainema tapete BLCC-T55</name>
    <dbReference type="NCBI Taxonomy" id="2748662"/>
    <lineage>
        <taxon>Bacteria</taxon>
        <taxon>Bacillati</taxon>
        <taxon>Cyanobacteriota</taxon>
        <taxon>Cyanophyceae</taxon>
        <taxon>Nostocales</taxon>
        <taxon>Scytonemataceae</taxon>
        <taxon>Iningainema tapete</taxon>
    </lineage>
</organism>